<dbReference type="PANTHER" id="PTHR43179:SF7">
    <property type="entry name" value="RHAMNOSYLTRANSFERASE WBBL"/>
    <property type="match status" value="1"/>
</dbReference>
<dbReference type="EMBL" id="JACYNN010000013">
    <property type="protein sequence ID" value="MBD8107979.1"/>
    <property type="molecule type" value="Genomic_DNA"/>
</dbReference>
<evidence type="ECO:0000313" key="4">
    <source>
        <dbReference type="Proteomes" id="UP000306393"/>
    </source>
</evidence>
<dbReference type="Gene3D" id="3.90.550.10">
    <property type="entry name" value="Spore Coat Polysaccharide Biosynthesis Protein SpsA, Chain A"/>
    <property type="match status" value="1"/>
</dbReference>
<dbReference type="EMBL" id="QGAC01000021">
    <property type="protein sequence ID" value="TKJ85751.1"/>
    <property type="molecule type" value="Genomic_DNA"/>
</dbReference>
<dbReference type="Proteomes" id="UP000306393">
    <property type="component" value="Unassembled WGS sequence"/>
</dbReference>
<dbReference type="Pfam" id="PF00535">
    <property type="entry name" value="Glycos_transf_2"/>
    <property type="match status" value="1"/>
</dbReference>
<dbReference type="PANTHER" id="PTHR43179">
    <property type="entry name" value="RHAMNOSYLTRANSFERASE WBBL"/>
    <property type="match status" value="1"/>
</dbReference>
<evidence type="ECO:0000313" key="3">
    <source>
        <dbReference type="EMBL" id="TKJ85751.1"/>
    </source>
</evidence>
<dbReference type="InterPro" id="IPR029044">
    <property type="entry name" value="Nucleotide-diphossugar_trans"/>
</dbReference>
<sequence>MDKKSITSPTPYILLAPGYKESSLGIQVVHRLCHLLNEAGHDARLIECEVNPAWNTPVISFEDHLAYSEGGEPFIAIYPEVVEGNPLNAPVVVRYMLNREGVIEKNSMEARAEDLYFWYRSEFAGKAFQPDLLTLEAYDTSLFCDDAPVKDLDLLYLNRVPAAKIDFSTLPAGIRVLSMQNPLTLAELAAVLKRGRVMYSYESSGTCFLANLCGCPVVARTLPGYEKFAITDSTLTDNAGGIAWHDSPDEIERVRLTLPEVRQWLYKRREDVDRQLQTFISVTQQRAAEKRQHLPGYSTQNWLKLRGMTPDQQRQMAQHVAGLQEPQSLLIVVRNDSHDSHAVELTLNSLATCRETYPYFRVVLTHNAGSINVLPDWVSVSTSTSLLSHAQEQWMQVVAAGTLYLSDSFSTVGLSLNQGSDCFAIYTDELIQEEKGEYTSALRPDFNLDLILSMPWLYARRWLFRVDVLNTVPVELPVHSPGWELEAITRLIEQEGISGIGHISEPQLVVPRTLLHPEPIDIAIIQRHLQQRGYPAAEVRVNGNHSWHLCYGETPSCFVSVIMPASQDLKNMQVGINQMLSNTSHEHYEIIIVRDRAMNSAVNQWLDTIDEAKINKIQIITVAETANDAARYNAGAAAARGDYILLVNPYVIVIEKDWLTHLLNHAQRPEIGSVGSKIISLNRHLVLSAGEMLGGEDLCAPVGYGAAANEGGYMGRLQSDQNYTVLNYSSLMIKKEAWDNVAGMDDSLPSLQQQNIDLCLKLRHAGYMSVWTPHSVIACDVYHLYPQTKRMTLEEEQGRSRLYANWLSQLLRDPSYNDNFSSLRRLFKPECRPAFIRHPFADRQRPVVLGIALPCHAGQPATLTAITDSLTRRQYINGLVTENAQDYSLIHRIDADAIVIEDTLSAETYSVISQLRKRHSCVISQIISPSWIIAQGRHLPEFKGIDRLIVQNHAQAEALRHSDRPVAILSRALIPFTPLHKVTRREGEKLRVLCNTCELNDADIELIHNLVRELASEVTWQVLGPLPAGWEPWIEEHYRYPGHEYYLPFLASIDTDLAIVPRADTKFNRLKDNFCLLETAACAIPALVSDVGSLQSHIPAIRVRNRKVDWLAAIRLAASERSDLANFAHSARHALQDSDWLTGEIINQHLHAWLP</sequence>
<dbReference type="Proteomes" id="UP000661012">
    <property type="component" value="Unassembled WGS sequence"/>
</dbReference>
<proteinExistence type="predicted"/>
<comment type="caution">
    <text evidence="3">The sequence shown here is derived from an EMBL/GenBank/DDBJ whole genome shotgun (WGS) entry which is preliminary data.</text>
</comment>
<keyword evidence="5" id="KW-1185">Reference proteome</keyword>
<gene>
    <name evidence="3" type="ORF">EpCFBP13511_19070</name>
    <name evidence="2" type="ORF">IFT93_16395</name>
</gene>
<dbReference type="SUPFAM" id="SSF53448">
    <property type="entry name" value="Nucleotide-diphospho-sugar transferases"/>
    <property type="match status" value="1"/>
</dbReference>
<dbReference type="AlphaFoldDB" id="A0A4U3EY13"/>
<evidence type="ECO:0000259" key="1">
    <source>
        <dbReference type="Pfam" id="PF00535"/>
    </source>
</evidence>
<reference evidence="3 4" key="1">
    <citation type="journal article" date="2019" name="Sci. Rep.">
        <title>Differences in resource use lead to coexistence of seed-transmitted microbial populations.</title>
        <authorList>
            <person name="Torres-Cortes G."/>
            <person name="Garcia B.J."/>
            <person name="Compant S."/>
            <person name="Rezki S."/>
            <person name="Jones P."/>
            <person name="Preveaux A."/>
            <person name="Briand M."/>
            <person name="Roulet A."/>
            <person name="Bouchez O."/>
            <person name="Jacobson D."/>
            <person name="Barret M."/>
        </authorList>
    </citation>
    <scope>NUCLEOTIDE SEQUENCE [LARGE SCALE GENOMIC DNA]</scope>
    <source>
        <strain evidence="3 4">CFBP13511</strain>
    </source>
</reference>
<evidence type="ECO:0000313" key="5">
    <source>
        <dbReference type="Proteomes" id="UP000661012"/>
    </source>
</evidence>
<protein>
    <submittedName>
        <fullName evidence="2">Glycosyltransferase</fullName>
    </submittedName>
</protein>
<name>A0A4U3EY13_9GAMM</name>
<evidence type="ECO:0000313" key="2">
    <source>
        <dbReference type="EMBL" id="MBD8107979.1"/>
    </source>
</evidence>
<dbReference type="OrthoDB" id="9179784at2"/>
<organism evidence="3 4">
    <name type="scientific">Erwinia persicina</name>
    <dbReference type="NCBI Taxonomy" id="55211"/>
    <lineage>
        <taxon>Bacteria</taxon>
        <taxon>Pseudomonadati</taxon>
        <taxon>Pseudomonadota</taxon>
        <taxon>Gammaproteobacteria</taxon>
        <taxon>Enterobacterales</taxon>
        <taxon>Erwiniaceae</taxon>
        <taxon>Erwinia</taxon>
    </lineage>
</organism>
<dbReference type="STRING" id="1219360.GCA_001571305_00028"/>
<dbReference type="RefSeq" id="WP_137269849.1">
    <property type="nucleotide sequence ID" value="NZ_JACYNM010000013.1"/>
</dbReference>
<accession>A0A4U3EY13</accession>
<dbReference type="InterPro" id="IPR001173">
    <property type="entry name" value="Glyco_trans_2-like"/>
</dbReference>
<reference evidence="2 5" key="2">
    <citation type="journal article" date="2020" name="FEMS Microbiol. Ecol.">
        <title>Temporal dynamics of bacterial communities during seed development and maturation.</title>
        <authorList>
            <person name="Chesneau G."/>
            <person name="Torres-Cortes G."/>
            <person name="Briand M."/>
            <person name="Darrasse A."/>
            <person name="Preveaux A."/>
            <person name="Marais C."/>
            <person name="Jacques M.A."/>
            <person name="Shade A."/>
            <person name="Barret M."/>
        </authorList>
    </citation>
    <scope>NUCLEOTIDE SEQUENCE [LARGE SCALE GENOMIC DNA]</scope>
    <source>
        <strain evidence="2 5">CFBP13732</strain>
    </source>
</reference>
<feature type="domain" description="Glycosyltransferase 2-like" evidence="1">
    <location>
        <begin position="560"/>
        <end position="674"/>
    </location>
</feature>